<dbReference type="Proteomes" id="UP000036410">
    <property type="component" value="Chromosome"/>
</dbReference>
<evidence type="ECO:0000256" key="1">
    <source>
        <dbReference type="SAM" id="Phobius"/>
    </source>
</evidence>
<evidence type="ECO:0000313" key="2">
    <source>
        <dbReference type="EMBL" id="AKP78725.1"/>
    </source>
</evidence>
<proteinExistence type="predicted"/>
<protein>
    <submittedName>
        <fullName evidence="2">Uncharacterized protein</fullName>
    </submittedName>
</protein>
<feature type="transmembrane region" description="Helical" evidence="1">
    <location>
        <begin position="20"/>
        <end position="41"/>
    </location>
</feature>
<reference evidence="2 3" key="1">
    <citation type="submission" date="2015-01" db="EMBL/GenBank/DDBJ databases">
        <title>Genome sequence of bacillus megaterium Q3.</title>
        <authorList>
            <person name="Wang Y."/>
            <person name="Luo K."/>
            <person name="Bai L."/>
            <person name="Luo F."/>
        </authorList>
    </citation>
    <scope>NUCLEOTIDE SEQUENCE [LARGE SCALE GENOMIC DNA]</scope>
    <source>
        <strain evidence="2 3">Q3</strain>
    </source>
</reference>
<keyword evidence="1" id="KW-0472">Membrane</keyword>
<accession>A0A806UC11</accession>
<sequence>MKKSNKDHLLWNMLKLWISIPRNIRVAFLWAFILGISYLGWVKLAHRFI</sequence>
<dbReference type="AlphaFoldDB" id="A0A806UC11"/>
<evidence type="ECO:0000313" key="3">
    <source>
        <dbReference type="Proteomes" id="UP000036410"/>
    </source>
</evidence>
<name>A0A806UC11_PRIMG</name>
<dbReference type="EMBL" id="CP010586">
    <property type="protein sequence ID" value="AKP78725.1"/>
    <property type="molecule type" value="Genomic_DNA"/>
</dbReference>
<keyword evidence="1" id="KW-1133">Transmembrane helix</keyword>
<gene>
    <name evidence="2" type="ORF">AS52_03764</name>
</gene>
<organism evidence="2 3">
    <name type="scientific">Priestia megaterium Q3</name>
    <dbReference type="NCBI Taxonomy" id="1452722"/>
    <lineage>
        <taxon>Bacteria</taxon>
        <taxon>Bacillati</taxon>
        <taxon>Bacillota</taxon>
        <taxon>Bacilli</taxon>
        <taxon>Bacillales</taxon>
        <taxon>Bacillaceae</taxon>
        <taxon>Priestia</taxon>
    </lineage>
</organism>
<keyword evidence="1" id="KW-0812">Transmembrane</keyword>